<evidence type="ECO:0000313" key="2">
    <source>
        <dbReference type="EMBL" id="MCM1982793.1"/>
    </source>
</evidence>
<keyword evidence="1" id="KW-1133">Transmembrane helix</keyword>
<reference evidence="2 3" key="1">
    <citation type="journal article" date="2015" name="Genome Announc.">
        <title>Draft Genome Sequence of Filamentous Marine Cyanobacterium Lyngbya confervoides Strain BDU141951.</title>
        <authorList>
            <person name="Chandrababunaidu M.M."/>
            <person name="Sen D."/>
            <person name="Tripathy S."/>
        </authorList>
    </citation>
    <scope>NUCLEOTIDE SEQUENCE [LARGE SCALE GENOMIC DNA]</scope>
    <source>
        <strain evidence="2 3">BDU141951</strain>
    </source>
</reference>
<feature type="transmembrane region" description="Helical" evidence="1">
    <location>
        <begin position="47"/>
        <end position="69"/>
    </location>
</feature>
<dbReference type="Proteomes" id="UP000031561">
    <property type="component" value="Unassembled WGS sequence"/>
</dbReference>
<dbReference type="EMBL" id="JTHE03000044">
    <property type="protein sequence ID" value="MCM1982793.1"/>
    <property type="molecule type" value="Genomic_DNA"/>
</dbReference>
<keyword evidence="1" id="KW-0812">Transmembrane</keyword>
<comment type="caution">
    <text evidence="2">The sequence shown here is derived from an EMBL/GenBank/DDBJ whole genome shotgun (WGS) entry which is preliminary data.</text>
</comment>
<evidence type="ECO:0000256" key="1">
    <source>
        <dbReference type="SAM" id="Phobius"/>
    </source>
</evidence>
<feature type="transmembrane region" description="Helical" evidence="1">
    <location>
        <begin position="16"/>
        <end position="35"/>
    </location>
</feature>
<organism evidence="2 3">
    <name type="scientific">Lyngbya confervoides BDU141951</name>
    <dbReference type="NCBI Taxonomy" id="1574623"/>
    <lineage>
        <taxon>Bacteria</taxon>
        <taxon>Bacillati</taxon>
        <taxon>Cyanobacteriota</taxon>
        <taxon>Cyanophyceae</taxon>
        <taxon>Oscillatoriophycideae</taxon>
        <taxon>Oscillatoriales</taxon>
        <taxon>Microcoleaceae</taxon>
        <taxon>Lyngbya</taxon>
    </lineage>
</organism>
<gene>
    <name evidence="2" type="ORF">QQ91_0008150</name>
</gene>
<feature type="transmembrane region" description="Helical" evidence="1">
    <location>
        <begin position="89"/>
        <end position="107"/>
    </location>
</feature>
<dbReference type="RefSeq" id="WP_166274790.1">
    <property type="nucleotide sequence ID" value="NZ_JTHE03000044.1"/>
</dbReference>
<accession>A0ABD4T2S2</accession>
<sequence length="125" mass="13855">MDSKTDPFQSEDLVRLQLFLSLIPVFGLIPALWSLSRRDSPRQVRQVSRLAVTLGLLWGLGVLMLQAGVGDPAMGLASSVGMVLQVGNTLWSSGYFVMLLWLMTRVWQRKAVQVPGLSRVAQYLP</sequence>
<evidence type="ECO:0000313" key="3">
    <source>
        <dbReference type="Proteomes" id="UP000031561"/>
    </source>
</evidence>
<dbReference type="AlphaFoldDB" id="A0ABD4T2S2"/>
<protein>
    <submittedName>
        <fullName evidence="2">Uncharacterized protein</fullName>
    </submittedName>
</protein>
<name>A0ABD4T2S2_9CYAN</name>
<proteinExistence type="predicted"/>
<keyword evidence="3" id="KW-1185">Reference proteome</keyword>
<keyword evidence="1" id="KW-0472">Membrane</keyword>